<dbReference type="Proteomes" id="UP000053477">
    <property type="component" value="Unassembled WGS sequence"/>
</dbReference>
<reference evidence="1 2" key="1">
    <citation type="submission" date="2015-04" db="EMBL/GenBank/DDBJ databases">
        <title>Complete genome sequence of Schizopora paradoxa KUC8140, a cosmopolitan wood degrader in East Asia.</title>
        <authorList>
            <consortium name="DOE Joint Genome Institute"/>
            <person name="Min B."/>
            <person name="Park H."/>
            <person name="Jang Y."/>
            <person name="Kim J.-J."/>
            <person name="Kim K.H."/>
            <person name="Pangilinan J."/>
            <person name="Lipzen A."/>
            <person name="Riley R."/>
            <person name="Grigoriev I.V."/>
            <person name="Spatafora J.W."/>
            <person name="Choi I.-G."/>
        </authorList>
    </citation>
    <scope>NUCLEOTIDE SEQUENCE [LARGE SCALE GENOMIC DNA]</scope>
    <source>
        <strain evidence="1 2">KUC8140</strain>
    </source>
</reference>
<evidence type="ECO:0000313" key="2">
    <source>
        <dbReference type="Proteomes" id="UP000053477"/>
    </source>
</evidence>
<dbReference type="SUPFAM" id="SSF52047">
    <property type="entry name" value="RNI-like"/>
    <property type="match status" value="1"/>
</dbReference>
<dbReference type="OrthoDB" id="3220925at2759"/>
<keyword evidence="2" id="KW-1185">Reference proteome</keyword>
<dbReference type="AlphaFoldDB" id="A0A0H2S550"/>
<gene>
    <name evidence="1" type="ORF">SCHPADRAFT_899160</name>
</gene>
<accession>A0A0H2S550</accession>
<organism evidence="1 2">
    <name type="scientific">Schizopora paradoxa</name>
    <dbReference type="NCBI Taxonomy" id="27342"/>
    <lineage>
        <taxon>Eukaryota</taxon>
        <taxon>Fungi</taxon>
        <taxon>Dikarya</taxon>
        <taxon>Basidiomycota</taxon>
        <taxon>Agaricomycotina</taxon>
        <taxon>Agaricomycetes</taxon>
        <taxon>Hymenochaetales</taxon>
        <taxon>Schizoporaceae</taxon>
        <taxon>Schizopora</taxon>
    </lineage>
</organism>
<dbReference type="InParanoid" id="A0A0H2S550"/>
<sequence length="522" mass="59752">MTETKLPFDGLRAFDKSSQKYIPFNSHTDAMLASLMLAYRLASPVLSVVLAIVRHPQFNPAEITLQKPDDIWAKVTEHEDKMKTVALATRTAGFRFNLPQSVLEEIVDLFEAERERKLHTQRDMHEPELESINTAVLDRDLRSMSLVCRAWTQPAQRALGRILILTNIRIDHLQNALNGTLFGRWTREVIVFRCRRFLDNETREYMQRYGKDVWELIARLLMRVPNVRLLCLNTDIFEYPQSRMADGLTRLPALRELRLVQIGDISQILGLVLKKIGDMQSLQHLSLQYSGLGSAYSAAVPFSDLEKCTPPTSALQKLSLKIGSPSDMSLNYIKWLCTPRGEHYKLKCLSVDLSSCFSNEAGCIRAMEPAFESLEELSILASGLSEGALSGIFTKCVSLKRAIISVRHFLVPTCFDCLPRTLEEVHFDYSYEESTAEWEEWDQNLCNFLAGRYCPQMRKVSARVPFYDPVSQEKYGHKFVPNFIDRFPKSRAYAQEVGFELDLSVASQFEYQHSTHITHSFI</sequence>
<evidence type="ECO:0000313" key="1">
    <source>
        <dbReference type="EMBL" id="KLO19049.1"/>
    </source>
</evidence>
<protein>
    <submittedName>
        <fullName evidence="1">Uncharacterized protein</fullName>
    </submittedName>
</protein>
<dbReference type="Gene3D" id="3.80.10.10">
    <property type="entry name" value="Ribonuclease Inhibitor"/>
    <property type="match status" value="1"/>
</dbReference>
<dbReference type="InterPro" id="IPR032675">
    <property type="entry name" value="LRR_dom_sf"/>
</dbReference>
<proteinExistence type="predicted"/>
<dbReference type="EMBL" id="KQ085889">
    <property type="protein sequence ID" value="KLO19049.1"/>
    <property type="molecule type" value="Genomic_DNA"/>
</dbReference>
<name>A0A0H2S550_9AGAM</name>